<dbReference type="Proteomes" id="UP000198975">
    <property type="component" value="Unassembled WGS sequence"/>
</dbReference>
<dbReference type="AlphaFoldDB" id="A0A1C3ZMB0"/>
<organism evidence="2 3">
    <name type="scientific">Kosakonia oryzendophytica</name>
    <dbReference type="NCBI Taxonomy" id="1005665"/>
    <lineage>
        <taxon>Bacteria</taxon>
        <taxon>Pseudomonadati</taxon>
        <taxon>Pseudomonadota</taxon>
        <taxon>Gammaproteobacteria</taxon>
        <taxon>Enterobacterales</taxon>
        <taxon>Enterobacteriaceae</taxon>
        <taxon>Kosakonia</taxon>
    </lineage>
</organism>
<evidence type="ECO:0000313" key="2">
    <source>
        <dbReference type="EMBL" id="SCB83478.1"/>
    </source>
</evidence>
<feature type="transmembrane region" description="Helical" evidence="1">
    <location>
        <begin position="123"/>
        <end position="144"/>
    </location>
</feature>
<sequence>MRIMSLKNNVLVFWGIMDGLALVSYFYFSLQSGNVPFYSDISSFYTHFSQLGASGLMGVIIQVMFFINIALIVSLFFSCWSLIVKKDIHSIFFIGQEIARLLSLKCSLALIPLFMHFTGYSAAWGAFLLFFVSEALKIGSVVWAKRHPVPHADSMITG</sequence>
<evidence type="ECO:0000256" key="1">
    <source>
        <dbReference type="SAM" id="Phobius"/>
    </source>
</evidence>
<feature type="transmembrane region" description="Helical" evidence="1">
    <location>
        <begin position="50"/>
        <end position="77"/>
    </location>
</feature>
<keyword evidence="1" id="KW-1133">Transmembrane helix</keyword>
<gene>
    <name evidence="2" type="ORF">GA0061071_10212</name>
</gene>
<name>A0A1C3ZMB0_9ENTR</name>
<keyword evidence="3" id="KW-1185">Reference proteome</keyword>
<reference evidence="3" key="1">
    <citation type="submission" date="2016-08" db="EMBL/GenBank/DDBJ databases">
        <authorList>
            <person name="Varghese N."/>
            <person name="Submissions Spin"/>
        </authorList>
    </citation>
    <scope>NUCLEOTIDE SEQUENCE [LARGE SCALE GENOMIC DNA]</scope>
    <source>
        <strain evidence="3">REICA_082</strain>
    </source>
</reference>
<protein>
    <submittedName>
        <fullName evidence="2">Uncharacterized protein</fullName>
    </submittedName>
</protein>
<proteinExistence type="predicted"/>
<keyword evidence="1" id="KW-0812">Transmembrane</keyword>
<keyword evidence="1" id="KW-0472">Membrane</keyword>
<feature type="transmembrane region" description="Helical" evidence="1">
    <location>
        <begin position="98"/>
        <end position="117"/>
    </location>
</feature>
<dbReference type="EMBL" id="FMAY01000002">
    <property type="protein sequence ID" value="SCB83478.1"/>
    <property type="molecule type" value="Genomic_DNA"/>
</dbReference>
<evidence type="ECO:0000313" key="3">
    <source>
        <dbReference type="Proteomes" id="UP000198975"/>
    </source>
</evidence>
<dbReference type="RefSeq" id="WP_245191398.1">
    <property type="nucleotide sequence ID" value="NZ_FMAY01000002.1"/>
</dbReference>
<feature type="transmembrane region" description="Helical" evidence="1">
    <location>
        <begin position="12"/>
        <end position="30"/>
    </location>
</feature>
<accession>A0A1C3ZMB0</accession>